<proteinExistence type="predicted"/>
<dbReference type="AlphaFoldDB" id="A0A0A5I478"/>
<dbReference type="Gene3D" id="3.30.1240.10">
    <property type="match status" value="1"/>
</dbReference>
<protein>
    <recommendedName>
        <fullName evidence="3">Phosphoglycolate phosphatase</fullName>
    </recommendedName>
</protein>
<dbReference type="PROSITE" id="PS01228">
    <property type="entry name" value="COF_1"/>
    <property type="match status" value="1"/>
</dbReference>
<dbReference type="NCBIfam" id="TIGR01484">
    <property type="entry name" value="HAD-SF-IIB"/>
    <property type="match status" value="1"/>
</dbReference>
<dbReference type="PROSITE" id="PS01229">
    <property type="entry name" value="COF_2"/>
    <property type="match status" value="1"/>
</dbReference>
<dbReference type="EMBL" id="AVPF01000006">
    <property type="protein sequence ID" value="KGX90632.1"/>
    <property type="molecule type" value="Genomic_DNA"/>
</dbReference>
<dbReference type="SFLD" id="SFLDG01144">
    <property type="entry name" value="C2.B.4:_PGP_Like"/>
    <property type="match status" value="1"/>
</dbReference>
<sequence>MDKDIKLIALDMDGTLLNNEHEISPENQAAIKKAKAQGFHVVISTGRSLSTCKEIIEPLGESAYLVTINGGEIYDQNFELIERNSFDPKDVRKLWDLTQKHQAFFWSSTVQGRFNSDDPFEKEVEDYEWIKYGFNFEDEELRDTVLEELKNHDTFEVTNSSPLNLEINPVGINKATALRKVSKWLNLTMDNVMAVGDSLNDIAMIHEAGLGVAMGNAQDVVKKESNWVTGTNQEHGVAQAIERVLEK</sequence>
<organism evidence="1 2">
    <name type="scientific">Pontibacillus marinus BH030004 = DSM 16465</name>
    <dbReference type="NCBI Taxonomy" id="1385511"/>
    <lineage>
        <taxon>Bacteria</taxon>
        <taxon>Bacillati</taxon>
        <taxon>Bacillota</taxon>
        <taxon>Bacilli</taxon>
        <taxon>Bacillales</taxon>
        <taxon>Bacillaceae</taxon>
        <taxon>Pontibacillus</taxon>
    </lineage>
</organism>
<comment type="caution">
    <text evidence="1">The sequence shown here is derived from an EMBL/GenBank/DDBJ whole genome shotgun (WGS) entry which is preliminary data.</text>
</comment>
<dbReference type="GO" id="GO:0016791">
    <property type="term" value="F:phosphatase activity"/>
    <property type="evidence" value="ECO:0007669"/>
    <property type="project" value="UniProtKB-ARBA"/>
</dbReference>
<dbReference type="Proteomes" id="UP000030403">
    <property type="component" value="Unassembled WGS sequence"/>
</dbReference>
<reference evidence="1 2" key="1">
    <citation type="submission" date="2013-08" db="EMBL/GenBank/DDBJ databases">
        <authorList>
            <person name="Huang J."/>
            <person name="Wang G."/>
        </authorList>
    </citation>
    <scope>NUCLEOTIDE SEQUENCE [LARGE SCALE GENOMIC DNA]</scope>
    <source>
        <strain evidence="1 2">BH030004</strain>
    </source>
</reference>
<dbReference type="PANTHER" id="PTHR10000:SF55">
    <property type="entry name" value="5-AMINO-6-(5-PHOSPHO-D-RIBITYLAMINO)URACIL PHOSPHATASE YCSE"/>
    <property type="match status" value="1"/>
</dbReference>
<dbReference type="SUPFAM" id="SSF56784">
    <property type="entry name" value="HAD-like"/>
    <property type="match status" value="1"/>
</dbReference>
<accession>A0A0A5I478</accession>
<dbReference type="SFLD" id="SFLDS00003">
    <property type="entry name" value="Haloacid_Dehalogenase"/>
    <property type="match status" value="1"/>
</dbReference>
<dbReference type="PANTHER" id="PTHR10000">
    <property type="entry name" value="PHOSPHOSERINE PHOSPHATASE"/>
    <property type="match status" value="1"/>
</dbReference>
<dbReference type="GO" id="GO:0005829">
    <property type="term" value="C:cytosol"/>
    <property type="evidence" value="ECO:0007669"/>
    <property type="project" value="TreeGrafter"/>
</dbReference>
<name>A0A0A5I478_9BACI</name>
<dbReference type="Gene3D" id="3.40.50.1000">
    <property type="entry name" value="HAD superfamily/HAD-like"/>
    <property type="match status" value="1"/>
</dbReference>
<dbReference type="OrthoDB" id="9781413at2"/>
<dbReference type="InterPro" id="IPR036412">
    <property type="entry name" value="HAD-like_sf"/>
</dbReference>
<dbReference type="GO" id="GO:0000287">
    <property type="term" value="F:magnesium ion binding"/>
    <property type="evidence" value="ECO:0007669"/>
    <property type="project" value="TreeGrafter"/>
</dbReference>
<dbReference type="SFLD" id="SFLDG01140">
    <property type="entry name" value="C2.B:_Phosphomannomutase_and_P"/>
    <property type="match status" value="1"/>
</dbReference>
<dbReference type="InterPro" id="IPR000150">
    <property type="entry name" value="Cof"/>
</dbReference>
<dbReference type="STRING" id="1385511.GCA_000425225_01516"/>
<dbReference type="CDD" id="cd07516">
    <property type="entry name" value="HAD_Pase"/>
    <property type="match status" value="1"/>
</dbReference>
<dbReference type="eggNOG" id="COG0561">
    <property type="taxonomic scope" value="Bacteria"/>
</dbReference>
<dbReference type="InterPro" id="IPR023214">
    <property type="entry name" value="HAD_sf"/>
</dbReference>
<dbReference type="Pfam" id="PF08282">
    <property type="entry name" value="Hydrolase_3"/>
    <property type="match status" value="1"/>
</dbReference>
<dbReference type="RefSeq" id="WP_027448407.1">
    <property type="nucleotide sequence ID" value="NZ_AVPF01000006.1"/>
</dbReference>
<evidence type="ECO:0008006" key="3">
    <source>
        <dbReference type="Google" id="ProtNLM"/>
    </source>
</evidence>
<dbReference type="InterPro" id="IPR006379">
    <property type="entry name" value="HAD-SF_hydro_IIB"/>
</dbReference>
<evidence type="ECO:0000313" key="1">
    <source>
        <dbReference type="EMBL" id="KGX90632.1"/>
    </source>
</evidence>
<keyword evidence="2" id="KW-1185">Reference proteome</keyword>
<gene>
    <name evidence="1" type="ORF">N783_19940</name>
</gene>
<evidence type="ECO:0000313" key="2">
    <source>
        <dbReference type="Proteomes" id="UP000030403"/>
    </source>
</evidence>
<dbReference type="NCBIfam" id="TIGR00099">
    <property type="entry name" value="Cof-subfamily"/>
    <property type="match status" value="1"/>
</dbReference>